<evidence type="ECO:0000259" key="7">
    <source>
        <dbReference type="Pfam" id="PF01266"/>
    </source>
</evidence>
<dbReference type="PANTHER" id="PTHR10961:SF37">
    <property type="entry name" value="FAD DEPENDENT OXIDOREDUCTASE DOMAIN-CONTAINING PROTEIN"/>
    <property type="match status" value="1"/>
</dbReference>
<comment type="caution">
    <text evidence="8">The sequence shown here is derived from an EMBL/GenBank/DDBJ whole genome shotgun (WGS) entry which is preliminary data.</text>
</comment>
<feature type="transmembrane region" description="Helical" evidence="6">
    <location>
        <begin position="21"/>
        <end position="38"/>
    </location>
</feature>
<dbReference type="EMBL" id="QGML01000291">
    <property type="protein sequence ID" value="TVY92563.1"/>
    <property type="molecule type" value="Genomic_DNA"/>
</dbReference>
<keyword evidence="5" id="KW-0560">Oxidoreductase</keyword>
<keyword evidence="4" id="KW-0274">FAD</keyword>
<dbReference type="InterPro" id="IPR036188">
    <property type="entry name" value="FAD/NAD-bd_sf"/>
</dbReference>
<dbReference type="Gene3D" id="3.30.9.10">
    <property type="entry name" value="D-Amino Acid Oxidase, subunit A, domain 2"/>
    <property type="match status" value="1"/>
</dbReference>
<dbReference type="Gene3D" id="3.50.50.60">
    <property type="entry name" value="FAD/NAD(P)-binding domain"/>
    <property type="match status" value="1"/>
</dbReference>
<evidence type="ECO:0000256" key="2">
    <source>
        <dbReference type="ARBA" id="ARBA00010989"/>
    </source>
</evidence>
<dbReference type="GO" id="GO:0008115">
    <property type="term" value="F:sarcosine oxidase activity"/>
    <property type="evidence" value="ECO:0007669"/>
    <property type="project" value="TreeGrafter"/>
</dbReference>
<dbReference type="InterPro" id="IPR045170">
    <property type="entry name" value="MTOX"/>
</dbReference>
<dbReference type="AlphaFoldDB" id="A0A559MHX5"/>
<comment type="similarity">
    <text evidence="2">Belongs to the MSOX/MTOX family.</text>
</comment>
<dbReference type="PANTHER" id="PTHR10961">
    <property type="entry name" value="PEROXISOMAL SARCOSINE OXIDASE"/>
    <property type="match status" value="1"/>
</dbReference>
<comment type="cofactor">
    <cofactor evidence="1">
        <name>FAD</name>
        <dbReference type="ChEBI" id="CHEBI:57692"/>
    </cofactor>
</comment>
<dbReference type="Pfam" id="PF01266">
    <property type="entry name" value="DAO"/>
    <property type="match status" value="1"/>
</dbReference>
<accession>A0A559MHX5</accession>
<feature type="non-terminal residue" evidence="8">
    <location>
        <position position="1"/>
    </location>
</feature>
<evidence type="ECO:0000256" key="3">
    <source>
        <dbReference type="ARBA" id="ARBA00022630"/>
    </source>
</evidence>
<evidence type="ECO:0000256" key="4">
    <source>
        <dbReference type="ARBA" id="ARBA00022827"/>
    </source>
</evidence>
<keyword evidence="6" id="KW-0472">Membrane</keyword>
<dbReference type="GO" id="GO:0051698">
    <property type="term" value="F:saccharopine oxidase activity"/>
    <property type="evidence" value="ECO:0007669"/>
    <property type="project" value="TreeGrafter"/>
</dbReference>
<evidence type="ECO:0000256" key="6">
    <source>
        <dbReference type="SAM" id="Phobius"/>
    </source>
</evidence>
<dbReference type="SUPFAM" id="SSF51905">
    <property type="entry name" value="FAD/NAD(P)-binding domain"/>
    <property type="match status" value="1"/>
</dbReference>
<keyword evidence="3" id="KW-0285">Flavoprotein</keyword>
<evidence type="ECO:0000313" key="9">
    <source>
        <dbReference type="Proteomes" id="UP000315522"/>
    </source>
</evidence>
<evidence type="ECO:0000256" key="5">
    <source>
        <dbReference type="ARBA" id="ARBA00023002"/>
    </source>
</evidence>
<proteinExistence type="inferred from homology"/>
<keyword evidence="6" id="KW-0812">Transmembrane</keyword>
<evidence type="ECO:0000313" key="8">
    <source>
        <dbReference type="EMBL" id="TVY92563.1"/>
    </source>
</evidence>
<sequence length="439" mass="48361">DSKWQFTTVESTIMTPSKTSYLIIGGGVFGASTAYFLSKSHPDASVVLVDRSPSFPCSLAASHDFNKIIRADYGNPFYCQLAVEAREAWKSDPLFKPFYYESGMVVLEDTGLGRRIIKNYEDLKVKPNISMVQPNELKTLYSGLFEDTDYQGVGDVFINHNSGWAEATPALQAVISASVENGVKYVQGDIETLTFSERGDCTGARTQDGRALLADSVILSTGAGTAKLLARSAPRRQEVQSGDRITAAAVVTAIIKLTEEQMKEFRQCPVFIHDIAGVFGQILPPTPDGLLKFCVDASFKNTSLDEASGQMISAPPDSPDQGQHTIPDSLKAECRRVVKGIFGKIFSNYDFDSLRICWDGITPNQDFIVSGHPRCQNLYIATGGSFHGWKFLPIIGKYVVQMLNGELDEGTEKRWAWDREQTGSAHEKIIPKRELSDLL</sequence>
<reference evidence="8 9" key="1">
    <citation type="submission" date="2018-05" db="EMBL/GenBank/DDBJ databases">
        <title>Genome sequencing and assembly of the regulated plant pathogen Lachnellula willkommii and related sister species for the development of diagnostic species identification markers.</title>
        <authorList>
            <person name="Giroux E."/>
            <person name="Bilodeau G."/>
        </authorList>
    </citation>
    <scope>NUCLEOTIDE SEQUENCE [LARGE SCALE GENOMIC DNA]</scope>
    <source>
        <strain evidence="8 9">CBS 172.35</strain>
    </source>
</reference>
<name>A0A559MHX5_9HELO</name>
<gene>
    <name evidence="8" type="primary">fap1_1</name>
    <name evidence="8" type="ORF">LAWI1_G003586</name>
</gene>
<feature type="domain" description="FAD dependent oxidoreductase" evidence="7">
    <location>
        <begin position="21"/>
        <end position="402"/>
    </location>
</feature>
<keyword evidence="9" id="KW-1185">Reference proteome</keyword>
<dbReference type="InterPro" id="IPR006076">
    <property type="entry name" value="FAD-dep_OxRdtase"/>
</dbReference>
<keyword evidence="6" id="KW-1133">Transmembrane helix</keyword>
<dbReference type="Proteomes" id="UP000315522">
    <property type="component" value="Unassembled WGS sequence"/>
</dbReference>
<organism evidence="8 9">
    <name type="scientific">Lachnellula willkommii</name>
    <dbReference type="NCBI Taxonomy" id="215461"/>
    <lineage>
        <taxon>Eukaryota</taxon>
        <taxon>Fungi</taxon>
        <taxon>Dikarya</taxon>
        <taxon>Ascomycota</taxon>
        <taxon>Pezizomycotina</taxon>
        <taxon>Leotiomycetes</taxon>
        <taxon>Helotiales</taxon>
        <taxon>Lachnaceae</taxon>
        <taxon>Lachnellula</taxon>
    </lineage>
</organism>
<evidence type="ECO:0000256" key="1">
    <source>
        <dbReference type="ARBA" id="ARBA00001974"/>
    </source>
</evidence>
<protein>
    <submittedName>
        <fullName evidence="8">L-pipecolate oxidase</fullName>
    </submittedName>
</protein>
<dbReference type="GO" id="GO:0050660">
    <property type="term" value="F:flavin adenine dinucleotide binding"/>
    <property type="evidence" value="ECO:0007669"/>
    <property type="project" value="InterPro"/>
</dbReference>